<dbReference type="OrthoDB" id="9793039at2"/>
<dbReference type="SUPFAM" id="SSF54593">
    <property type="entry name" value="Glyoxalase/Bleomycin resistance protein/Dihydroxybiphenyl dioxygenase"/>
    <property type="match status" value="2"/>
</dbReference>
<evidence type="ECO:0000313" key="2">
    <source>
        <dbReference type="EMBL" id="ADZ69663.1"/>
    </source>
</evidence>
<sequence length="258" mass="27263">MQGTFIWYELMTSDPAAAADFYGKVVGWQAKDSGMAGFDYTIFSVPGFDMGVAGMMALTPEMRAQSIPPSWIGYVAVDDVDAKASAFAAAGGAILKTPEDIPSIGRFAVVADPHGAALCLFKPSMPNGPMPPEPEHGTPGTFGWRELYAGDGAQSFDFYAGQFGWEKDMAVDMGPMGVYQCFALGGRQIGGIMTKPPEMPVPSWNYYVTVEAIDAAAGRVTAAGGRVMHGPQEVPGGSWIVNCCDPQGAMISLVAPKR</sequence>
<evidence type="ECO:0000259" key="1">
    <source>
        <dbReference type="PROSITE" id="PS51819"/>
    </source>
</evidence>
<dbReference type="PROSITE" id="PS51819">
    <property type="entry name" value="VOC"/>
    <property type="match status" value="2"/>
</dbReference>
<name>F2J0J5_POLGS</name>
<dbReference type="RefSeq" id="WP_013651980.1">
    <property type="nucleotide sequence ID" value="NC_015259.1"/>
</dbReference>
<dbReference type="Pfam" id="PF00903">
    <property type="entry name" value="Glyoxalase"/>
    <property type="match status" value="2"/>
</dbReference>
<keyword evidence="3" id="KW-1185">Reference proteome</keyword>
<dbReference type="CDD" id="cd07247">
    <property type="entry name" value="SgaA_N_like"/>
    <property type="match status" value="2"/>
</dbReference>
<organism evidence="2 3">
    <name type="scientific">Polymorphum gilvum (strain LMG 25793 / CGMCC 1.9160 / SL003B-26A1)</name>
    <dbReference type="NCBI Taxonomy" id="991905"/>
    <lineage>
        <taxon>Bacteria</taxon>
        <taxon>Pseudomonadati</taxon>
        <taxon>Pseudomonadota</taxon>
        <taxon>Alphaproteobacteria</taxon>
        <taxon>Rhodobacterales</taxon>
        <taxon>Paracoccaceae</taxon>
        <taxon>Polymorphum</taxon>
    </lineage>
</organism>
<dbReference type="InterPro" id="IPR029068">
    <property type="entry name" value="Glyas_Bleomycin-R_OHBP_Dase"/>
</dbReference>
<feature type="domain" description="VOC" evidence="1">
    <location>
        <begin position="141"/>
        <end position="256"/>
    </location>
</feature>
<dbReference type="PANTHER" id="PTHR33993:SF14">
    <property type="entry name" value="GB|AAF24581.1"/>
    <property type="match status" value="1"/>
</dbReference>
<accession>F2J0J5</accession>
<dbReference type="Gene3D" id="3.10.180.10">
    <property type="entry name" value="2,3-Dihydroxybiphenyl 1,2-Dioxygenase, domain 1"/>
    <property type="match status" value="2"/>
</dbReference>
<protein>
    <submittedName>
        <fullName evidence="2">Glyoxalase protein</fullName>
    </submittedName>
</protein>
<dbReference type="eggNOG" id="COG3324">
    <property type="taxonomic scope" value="Bacteria"/>
</dbReference>
<dbReference type="STRING" id="991905.SL003B_1234"/>
<dbReference type="Proteomes" id="UP000008130">
    <property type="component" value="Chromosome"/>
</dbReference>
<evidence type="ECO:0000313" key="3">
    <source>
        <dbReference type="Proteomes" id="UP000008130"/>
    </source>
</evidence>
<dbReference type="InterPro" id="IPR037523">
    <property type="entry name" value="VOC_core"/>
</dbReference>
<proteinExistence type="predicted"/>
<dbReference type="InterPro" id="IPR004360">
    <property type="entry name" value="Glyas_Fos-R_dOase_dom"/>
</dbReference>
<dbReference type="AlphaFoldDB" id="F2J0J5"/>
<dbReference type="PATRIC" id="fig|991905.3.peg.1262"/>
<feature type="domain" description="VOC" evidence="1">
    <location>
        <begin position="4"/>
        <end position="123"/>
    </location>
</feature>
<dbReference type="HOGENOM" id="CLU_069623_3_0_5"/>
<dbReference type="PANTHER" id="PTHR33993">
    <property type="entry name" value="GLYOXALASE-RELATED"/>
    <property type="match status" value="1"/>
</dbReference>
<reference evidence="2 3" key="1">
    <citation type="journal article" date="2011" name="J. Bacteriol.">
        <title>Complete genome sequence of Polymorphum gilvum SL003B-26A1T, a crude oil-degrading bacterium from oil-polluted saline soil.</title>
        <authorList>
            <person name="Li S.G."/>
            <person name="Tang Y.Q."/>
            <person name="Nie Y."/>
            <person name="Cai M."/>
            <person name="Wu X.L."/>
        </authorList>
    </citation>
    <scope>NUCLEOTIDE SEQUENCE [LARGE SCALE GENOMIC DNA]</scope>
    <source>
        <strain evidence="3">LMG 25793 / CGMCC 1.9160 / SL003B-26A1</strain>
    </source>
</reference>
<dbReference type="KEGG" id="pgv:SL003B_1234"/>
<dbReference type="EMBL" id="CP002568">
    <property type="protein sequence ID" value="ADZ69663.1"/>
    <property type="molecule type" value="Genomic_DNA"/>
</dbReference>
<dbReference type="InterPro" id="IPR052164">
    <property type="entry name" value="Anthracycline_SecMetBiosynth"/>
</dbReference>
<gene>
    <name evidence="2" type="ordered locus">SL003B_1234</name>
</gene>